<evidence type="ECO:0008006" key="3">
    <source>
        <dbReference type="Google" id="ProtNLM"/>
    </source>
</evidence>
<gene>
    <name evidence="1" type="ORF">A3C61_00005</name>
</gene>
<name>A0A1F8F3L3_9BACT</name>
<dbReference type="AlphaFoldDB" id="A0A1F8F3L3"/>
<dbReference type="Gene3D" id="3.40.50.150">
    <property type="entry name" value="Vaccinia Virus protein VP39"/>
    <property type="match status" value="1"/>
</dbReference>
<dbReference type="InterPro" id="IPR029063">
    <property type="entry name" value="SAM-dependent_MTases_sf"/>
</dbReference>
<dbReference type="Proteomes" id="UP000178908">
    <property type="component" value="Unassembled WGS sequence"/>
</dbReference>
<evidence type="ECO:0000313" key="2">
    <source>
        <dbReference type="Proteomes" id="UP000178908"/>
    </source>
</evidence>
<reference evidence="1 2" key="1">
    <citation type="journal article" date="2016" name="Nat. Commun.">
        <title>Thousands of microbial genomes shed light on interconnected biogeochemical processes in an aquifer system.</title>
        <authorList>
            <person name="Anantharaman K."/>
            <person name="Brown C.T."/>
            <person name="Hug L.A."/>
            <person name="Sharon I."/>
            <person name="Castelle C.J."/>
            <person name="Probst A.J."/>
            <person name="Thomas B.C."/>
            <person name="Singh A."/>
            <person name="Wilkins M.J."/>
            <person name="Karaoz U."/>
            <person name="Brodie E.L."/>
            <person name="Williams K.H."/>
            <person name="Hubbard S.S."/>
            <person name="Banfield J.F."/>
        </authorList>
    </citation>
    <scope>NUCLEOTIDE SEQUENCE [LARGE SCALE GENOMIC DNA]</scope>
</reference>
<proteinExistence type="predicted"/>
<evidence type="ECO:0000313" key="1">
    <source>
        <dbReference type="EMBL" id="OGN07722.1"/>
    </source>
</evidence>
<dbReference type="EMBL" id="MGJO01000065">
    <property type="protein sequence ID" value="OGN07722.1"/>
    <property type="molecule type" value="Genomic_DNA"/>
</dbReference>
<comment type="caution">
    <text evidence="1">The sequence shown here is derived from an EMBL/GenBank/DDBJ whole genome shotgun (WGS) entry which is preliminary data.</text>
</comment>
<sequence>MRPPFAHLYPDWLKIIFKRLHRLLQKNSIPSHWEKVVEVKKFRKKYGLTVFVETGTYQGAMIKAVNGLFKNIISIELGKELFEKAKQNFSQDNHIDIRHGDSGTLLPSIISQLDAPALFWLDGHYSGGSTSKGKLNTPIRQEIQAILSSPIKHHVILIDDARCFNGQNDYPTIKEIRSWLNGTNYRLRVAWDIIRITPNN</sequence>
<protein>
    <recommendedName>
        <fullName evidence="3">Class I SAM-dependent methyltransferase</fullName>
    </recommendedName>
</protein>
<organism evidence="1 2">
    <name type="scientific">Candidatus Yanofskybacteria bacterium RIFCSPHIGHO2_02_FULL_39_10</name>
    <dbReference type="NCBI Taxonomy" id="1802674"/>
    <lineage>
        <taxon>Bacteria</taxon>
        <taxon>Candidatus Yanofskyibacteriota</taxon>
    </lineage>
</organism>
<accession>A0A1F8F3L3</accession>
<dbReference type="SUPFAM" id="SSF53335">
    <property type="entry name" value="S-adenosyl-L-methionine-dependent methyltransferases"/>
    <property type="match status" value="1"/>
</dbReference>